<dbReference type="SMART" id="SM00052">
    <property type="entry name" value="EAL"/>
    <property type="match status" value="1"/>
</dbReference>
<dbReference type="InterPro" id="IPR001633">
    <property type="entry name" value="EAL_dom"/>
</dbReference>
<dbReference type="GO" id="GO:0000160">
    <property type="term" value="P:phosphorelay signal transduction system"/>
    <property type="evidence" value="ECO:0007669"/>
    <property type="project" value="InterPro"/>
</dbReference>
<dbReference type="EMBL" id="JAHHHV010000064">
    <property type="protein sequence ID" value="MBW4465852.1"/>
    <property type="molecule type" value="Genomic_DNA"/>
</dbReference>
<name>A0A951PAR9_9CYAN</name>
<evidence type="ECO:0000256" key="1">
    <source>
        <dbReference type="PROSITE-ProRule" id="PRU00169"/>
    </source>
</evidence>
<dbReference type="InterPro" id="IPR001789">
    <property type="entry name" value="Sig_transdc_resp-reg_receiver"/>
</dbReference>
<dbReference type="Pfam" id="PF00072">
    <property type="entry name" value="Response_reg"/>
    <property type="match status" value="1"/>
</dbReference>
<dbReference type="Pfam" id="PF00990">
    <property type="entry name" value="GGDEF"/>
    <property type="match status" value="1"/>
</dbReference>
<dbReference type="SUPFAM" id="SSF52172">
    <property type="entry name" value="CheY-like"/>
    <property type="match status" value="1"/>
</dbReference>
<accession>A0A951PAR9</accession>
<comment type="caution">
    <text evidence="5">The sequence shown here is derived from an EMBL/GenBank/DDBJ whole genome shotgun (WGS) entry which is preliminary data.</text>
</comment>
<feature type="domain" description="GGDEF" evidence="4">
    <location>
        <begin position="175"/>
        <end position="307"/>
    </location>
</feature>
<organism evidence="5 6">
    <name type="scientific">Pegethrix bostrychoides GSE-TBD4-15B</name>
    <dbReference type="NCBI Taxonomy" id="2839662"/>
    <lineage>
        <taxon>Bacteria</taxon>
        <taxon>Bacillati</taxon>
        <taxon>Cyanobacteriota</taxon>
        <taxon>Cyanophyceae</taxon>
        <taxon>Oculatellales</taxon>
        <taxon>Oculatellaceae</taxon>
        <taxon>Pegethrix</taxon>
    </lineage>
</organism>
<evidence type="ECO:0000259" key="3">
    <source>
        <dbReference type="PROSITE" id="PS50883"/>
    </source>
</evidence>
<keyword evidence="1" id="KW-0597">Phosphoprotein</keyword>
<dbReference type="PANTHER" id="PTHR44757:SF2">
    <property type="entry name" value="BIOFILM ARCHITECTURE MAINTENANCE PROTEIN MBAA"/>
    <property type="match status" value="1"/>
</dbReference>
<dbReference type="PANTHER" id="PTHR44757">
    <property type="entry name" value="DIGUANYLATE CYCLASE DGCP"/>
    <property type="match status" value="1"/>
</dbReference>
<feature type="modified residue" description="4-aspartylphosphate" evidence="1">
    <location>
        <position position="59"/>
    </location>
</feature>
<dbReference type="SMART" id="SM00267">
    <property type="entry name" value="GGDEF"/>
    <property type="match status" value="1"/>
</dbReference>
<dbReference type="InterPro" id="IPR052155">
    <property type="entry name" value="Biofilm_reg_signaling"/>
</dbReference>
<protein>
    <submittedName>
        <fullName evidence="5">EAL domain-containing protein</fullName>
    </submittedName>
</protein>
<dbReference type="Gene3D" id="3.40.50.2300">
    <property type="match status" value="1"/>
</dbReference>
<dbReference type="InterPro" id="IPR011006">
    <property type="entry name" value="CheY-like_superfamily"/>
</dbReference>
<dbReference type="SMART" id="SM00448">
    <property type="entry name" value="REC"/>
    <property type="match status" value="1"/>
</dbReference>
<proteinExistence type="predicted"/>
<reference evidence="5" key="1">
    <citation type="submission" date="2021-05" db="EMBL/GenBank/DDBJ databases">
        <authorList>
            <person name="Pietrasiak N."/>
            <person name="Ward R."/>
            <person name="Stajich J.E."/>
            <person name="Kurbessoian T."/>
        </authorList>
    </citation>
    <scope>NUCLEOTIDE SEQUENCE</scope>
    <source>
        <strain evidence="5">GSE-TBD4-15B</strain>
    </source>
</reference>
<dbReference type="InterPro" id="IPR029787">
    <property type="entry name" value="Nucleotide_cyclase"/>
</dbReference>
<dbReference type="SUPFAM" id="SSF55073">
    <property type="entry name" value="Nucleotide cyclase"/>
    <property type="match status" value="1"/>
</dbReference>
<dbReference type="InterPro" id="IPR043128">
    <property type="entry name" value="Rev_trsase/Diguanyl_cyclase"/>
</dbReference>
<sequence length="577" mass="65001">MTAKILVVDDEIDLQRLILQRFRRQIKAKEFDFVFATDGLEAIDRLQADSAEIDMILTDLYMPTMDGLTLLTRLAEIDQGLKAVVISAYGDIPNIRRAMNWGAFDFLTKPIDFRDLEITIAKTLESVQQVRQKQAQIEQVQAQLLHAAYHDALTDLPNRSWFTRRLTELIEQQAETYAVLFIDLDRFKLINDSLGHLAGDQLLRRVAERLQACLDLPDRVVRLGGDEFAILLETAGIHQATAVANQIKAQLAQPFQLDEGEVYSEASIGITLGSSSYERPEELLHDADIAMYCAKAQGKNRFEVFNPMMQAEAKAFLQLETDLRHALERHQLSLHYQPILTAAGVLHGFETLVRWQHPTQGLIAPDRFIPLAEETRLVVPLGWWVFATACQQLSQWQQLTPAGAALKLNINFSAIQLRQADLVERVSATLAATGVSGEQLKLEITESYLLENTDAQMQSLHRLKALGIQLCIDDFGTGYSSLGRLHEFPIDVLKIDRSFIRRADLDSGAHLETVNMIVVLAHSLGMDVVAEGVETLEQLRMLQALNCDFMQGYLFSRPVDSQQATRFLEAGYRFDLV</sequence>
<dbReference type="CDD" id="cd01949">
    <property type="entry name" value="GGDEF"/>
    <property type="match status" value="1"/>
</dbReference>
<dbReference type="Pfam" id="PF00563">
    <property type="entry name" value="EAL"/>
    <property type="match status" value="1"/>
</dbReference>
<dbReference type="Proteomes" id="UP000707356">
    <property type="component" value="Unassembled WGS sequence"/>
</dbReference>
<dbReference type="InterPro" id="IPR000160">
    <property type="entry name" value="GGDEF_dom"/>
</dbReference>
<evidence type="ECO:0000313" key="6">
    <source>
        <dbReference type="Proteomes" id="UP000707356"/>
    </source>
</evidence>
<evidence type="ECO:0000259" key="4">
    <source>
        <dbReference type="PROSITE" id="PS50887"/>
    </source>
</evidence>
<dbReference type="PROSITE" id="PS50110">
    <property type="entry name" value="RESPONSE_REGULATORY"/>
    <property type="match status" value="1"/>
</dbReference>
<dbReference type="PROSITE" id="PS50883">
    <property type="entry name" value="EAL"/>
    <property type="match status" value="1"/>
</dbReference>
<gene>
    <name evidence="5" type="ORF">KME07_10500</name>
</gene>
<feature type="domain" description="EAL" evidence="3">
    <location>
        <begin position="316"/>
        <end position="572"/>
    </location>
</feature>
<dbReference type="CDD" id="cd01948">
    <property type="entry name" value="EAL"/>
    <property type="match status" value="1"/>
</dbReference>
<dbReference type="Gene3D" id="3.30.70.270">
    <property type="match status" value="1"/>
</dbReference>
<dbReference type="NCBIfam" id="TIGR00254">
    <property type="entry name" value="GGDEF"/>
    <property type="match status" value="1"/>
</dbReference>
<dbReference type="SUPFAM" id="SSF141868">
    <property type="entry name" value="EAL domain-like"/>
    <property type="match status" value="1"/>
</dbReference>
<evidence type="ECO:0000259" key="2">
    <source>
        <dbReference type="PROSITE" id="PS50110"/>
    </source>
</evidence>
<dbReference type="FunFam" id="3.20.20.450:FF:000001">
    <property type="entry name" value="Cyclic di-GMP phosphodiesterase yahA"/>
    <property type="match status" value="1"/>
</dbReference>
<dbReference type="AlphaFoldDB" id="A0A951PAR9"/>
<feature type="domain" description="Response regulatory" evidence="2">
    <location>
        <begin position="4"/>
        <end position="124"/>
    </location>
</feature>
<dbReference type="FunFam" id="3.30.70.270:FF:000001">
    <property type="entry name" value="Diguanylate cyclase domain protein"/>
    <property type="match status" value="1"/>
</dbReference>
<reference evidence="5" key="2">
    <citation type="journal article" date="2022" name="Microbiol. Resour. Announc.">
        <title>Metagenome Sequencing to Explore Phylogenomics of Terrestrial Cyanobacteria.</title>
        <authorList>
            <person name="Ward R.D."/>
            <person name="Stajich J.E."/>
            <person name="Johansen J.R."/>
            <person name="Huntemann M."/>
            <person name="Clum A."/>
            <person name="Foster B."/>
            <person name="Foster B."/>
            <person name="Roux S."/>
            <person name="Palaniappan K."/>
            <person name="Varghese N."/>
            <person name="Mukherjee S."/>
            <person name="Reddy T.B.K."/>
            <person name="Daum C."/>
            <person name="Copeland A."/>
            <person name="Chen I.A."/>
            <person name="Ivanova N.N."/>
            <person name="Kyrpides N.C."/>
            <person name="Shapiro N."/>
            <person name="Eloe-Fadrosh E.A."/>
            <person name="Pietrasiak N."/>
        </authorList>
    </citation>
    <scope>NUCLEOTIDE SEQUENCE</scope>
    <source>
        <strain evidence="5">GSE-TBD4-15B</strain>
    </source>
</reference>
<dbReference type="InterPro" id="IPR035919">
    <property type="entry name" value="EAL_sf"/>
</dbReference>
<dbReference type="Gene3D" id="3.20.20.450">
    <property type="entry name" value="EAL domain"/>
    <property type="match status" value="1"/>
</dbReference>
<dbReference type="PROSITE" id="PS50887">
    <property type="entry name" value="GGDEF"/>
    <property type="match status" value="1"/>
</dbReference>
<evidence type="ECO:0000313" key="5">
    <source>
        <dbReference type="EMBL" id="MBW4465852.1"/>
    </source>
</evidence>